<organism evidence="2 3">
    <name type="scientific">Caballeronia arationis</name>
    <dbReference type="NCBI Taxonomy" id="1777142"/>
    <lineage>
        <taxon>Bacteria</taxon>
        <taxon>Pseudomonadati</taxon>
        <taxon>Pseudomonadota</taxon>
        <taxon>Betaproteobacteria</taxon>
        <taxon>Burkholderiales</taxon>
        <taxon>Burkholderiaceae</taxon>
        <taxon>Caballeronia</taxon>
    </lineage>
</organism>
<dbReference type="AlphaFoldDB" id="A0A7Z7N4J3"/>
<name>A0A7Z7N4J3_9BURK</name>
<comment type="caution">
    <text evidence="2">The sequence shown here is derived from an EMBL/GenBank/DDBJ whole genome shotgun (WGS) entry which is preliminary data.</text>
</comment>
<dbReference type="RefSeq" id="WP_167306333.1">
    <property type="nucleotide sequence ID" value="NZ_OCSU01000002.1"/>
</dbReference>
<gene>
    <name evidence="2" type="ORF">SAMN05446927_5416</name>
</gene>
<evidence type="ECO:0000313" key="3">
    <source>
        <dbReference type="Proteomes" id="UP000219522"/>
    </source>
</evidence>
<keyword evidence="1" id="KW-0812">Transmembrane</keyword>
<keyword evidence="1" id="KW-1133">Transmembrane helix</keyword>
<accession>A0A7Z7N4J3</accession>
<feature type="transmembrane region" description="Helical" evidence="1">
    <location>
        <begin position="27"/>
        <end position="47"/>
    </location>
</feature>
<keyword evidence="3" id="KW-1185">Reference proteome</keyword>
<reference evidence="2 3" key="1">
    <citation type="submission" date="2017-09" db="EMBL/GenBank/DDBJ databases">
        <authorList>
            <person name="Varghese N."/>
            <person name="Submissions S."/>
        </authorList>
    </citation>
    <scope>NUCLEOTIDE SEQUENCE [LARGE SCALE GENOMIC DNA]</scope>
    <source>
        <strain evidence="2 3">OK806</strain>
    </source>
</reference>
<keyword evidence="1" id="KW-0472">Membrane</keyword>
<evidence type="ECO:0000313" key="2">
    <source>
        <dbReference type="EMBL" id="SOE82104.1"/>
    </source>
</evidence>
<dbReference type="Proteomes" id="UP000219522">
    <property type="component" value="Unassembled WGS sequence"/>
</dbReference>
<dbReference type="EMBL" id="OCSU01000002">
    <property type="protein sequence ID" value="SOE82104.1"/>
    <property type="molecule type" value="Genomic_DNA"/>
</dbReference>
<evidence type="ECO:0000256" key="1">
    <source>
        <dbReference type="SAM" id="Phobius"/>
    </source>
</evidence>
<sequence>MERALNDNALLRAIERFEDVGKIYKTIGVMALSGIGIGCVWFLCVAYRAGVLA</sequence>
<proteinExistence type="predicted"/>
<protein>
    <submittedName>
        <fullName evidence="2">Uncharacterized protein</fullName>
    </submittedName>
</protein>